<dbReference type="SUPFAM" id="SSF46689">
    <property type="entry name" value="Homeodomain-like"/>
    <property type="match status" value="2"/>
</dbReference>
<dbReference type="Gene3D" id="1.10.10.60">
    <property type="entry name" value="Homeodomain-like"/>
    <property type="match status" value="1"/>
</dbReference>
<dbReference type="Gene3D" id="3.40.50.880">
    <property type="match status" value="1"/>
</dbReference>
<evidence type="ECO:0000256" key="4">
    <source>
        <dbReference type="SAM" id="MobiDB-lite"/>
    </source>
</evidence>
<organism evidence="6 7">
    <name type="scientific">Luteimonas endophytica</name>
    <dbReference type="NCBI Taxonomy" id="3042023"/>
    <lineage>
        <taxon>Bacteria</taxon>
        <taxon>Pseudomonadati</taxon>
        <taxon>Pseudomonadota</taxon>
        <taxon>Gammaproteobacteria</taxon>
        <taxon>Lysobacterales</taxon>
        <taxon>Lysobacteraceae</taxon>
        <taxon>Luteimonas</taxon>
    </lineage>
</organism>
<feature type="domain" description="HTH araC/xylS-type" evidence="5">
    <location>
        <begin position="214"/>
        <end position="312"/>
    </location>
</feature>
<evidence type="ECO:0000259" key="5">
    <source>
        <dbReference type="PROSITE" id="PS01124"/>
    </source>
</evidence>
<dbReference type="InterPro" id="IPR029062">
    <property type="entry name" value="Class_I_gatase-like"/>
</dbReference>
<feature type="region of interest" description="Disordered" evidence="4">
    <location>
        <begin position="315"/>
        <end position="346"/>
    </location>
</feature>
<dbReference type="PROSITE" id="PS01124">
    <property type="entry name" value="HTH_ARAC_FAMILY_2"/>
    <property type="match status" value="1"/>
</dbReference>
<dbReference type="PROSITE" id="PS00041">
    <property type="entry name" value="HTH_ARAC_FAMILY_1"/>
    <property type="match status" value="1"/>
</dbReference>
<evidence type="ECO:0000256" key="1">
    <source>
        <dbReference type="ARBA" id="ARBA00023015"/>
    </source>
</evidence>
<evidence type="ECO:0000256" key="3">
    <source>
        <dbReference type="ARBA" id="ARBA00023163"/>
    </source>
</evidence>
<keyword evidence="2" id="KW-0238">DNA-binding</keyword>
<accession>A0ABT6J9Y3</accession>
<gene>
    <name evidence="6" type="ORF">QFW77_11610</name>
</gene>
<dbReference type="PANTHER" id="PTHR43130:SF3">
    <property type="entry name" value="HTH-TYPE TRANSCRIPTIONAL REGULATOR RV1931C"/>
    <property type="match status" value="1"/>
</dbReference>
<dbReference type="RefSeq" id="WP_280574876.1">
    <property type="nucleotide sequence ID" value="NZ_JARXRM010000035.1"/>
</dbReference>
<sequence>MHRVAVLALPPVTAFDLAIPGLVLGNARIGGLPGYQVELCTPRPGRIASSDALQGLALAVRRGLGVLRRAHTVIVVGSGSRATIDPAVARALQRAQRTSTRVVSLCTGAFALAQAGLLDGRGATTYWLRSEEFRDRFPAVALRPDVLFVEDGDIVTSAGVAAGIDLCLHLVMRDYGAAVANEVARLAVVAPLRAGGQAQFVPPPPDRQRGESLAPLREWAARHLDRRISLAELARRAHLGERTLTRRFRAETGSSPLQWLLAQRLGRARELLETTALPMDRIAEACGLGSADSLRQHFADKLGIAPGAYRAAFSHRRARQRATEPASATGGARAAPSAVRSGRDRR</sequence>
<dbReference type="InterPro" id="IPR002818">
    <property type="entry name" value="DJ-1/PfpI"/>
</dbReference>
<dbReference type="CDD" id="cd03137">
    <property type="entry name" value="GATase1_AraC_1"/>
    <property type="match status" value="1"/>
</dbReference>
<evidence type="ECO:0000256" key="2">
    <source>
        <dbReference type="ARBA" id="ARBA00023125"/>
    </source>
</evidence>
<comment type="caution">
    <text evidence="6">The sequence shown here is derived from an EMBL/GenBank/DDBJ whole genome shotgun (WGS) entry which is preliminary data.</text>
</comment>
<dbReference type="InterPro" id="IPR018062">
    <property type="entry name" value="HTH_AraC-typ_CS"/>
</dbReference>
<dbReference type="InterPro" id="IPR009057">
    <property type="entry name" value="Homeodomain-like_sf"/>
</dbReference>
<name>A0ABT6J9Y3_9GAMM</name>
<dbReference type="SMART" id="SM00342">
    <property type="entry name" value="HTH_ARAC"/>
    <property type="match status" value="1"/>
</dbReference>
<evidence type="ECO:0000313" key="6">
    <source>
        <dbReference type="EMBL" id="MDH5823634.1"/>
    </source>
</evidence>
<dbReference type="Proteomes" id="UP001156940">
    <property type="component" value="Unassembled WGS sequence"/>
</dbReference>
<dbReference type="SUPFAM" id="SSF52317">
    <property type="entry name" value="Class I glutamine amidotransferase-like"/>
    <property type="match status" value="1"/>
</dbReference>
<protein>
    <submittedName>
        <fullName evidence="6">Helix-turn-helix domain-containing protein</fullName>
    </submittedName>
</protein>
<dbReference type="PANTHER" id="PTHR43130">
    <property type="entry name" value="ARAC-FAMILY TRANSCRIPTIONAL REGULATOR"/>
    <property type="match status" value="1"/>
</dbReference>
<evidence type="ECO:0000313" key="7">
    <source>
        <dbReference type="Proteomes" id="UP001156940"/>
    </source>
</evidence>
<keyword evidence="7" id="KW-1185">Reference proteome</keyword>
<proteinExistence type="predicted"/>
<keyword evidence="1" id="KW-0805">Transcription regulation</keyword>
<dbReference type="EMBL" id="JARXRM010000035">
    <property type="protein sequence ID" value="MDH5823634.1"/>
    <property type="molecule type" value="Genomic_DNA"/>
</dbReference>
<dbReference type="InterPro" id="IPR052158">
    <property type="entry name" value="INH-QAR"/>
</dbReference>
<dbReference type="Pfam" id="PF01965">
    <property type="entry name" value="DJ-1_PfpI"/>
    <property type="match status" value="1"/>
</dbReference>
<reference evidence="6 7" key="1">
    <citation type="submission" date="2023-04" db="EMBL/GenBank/DDBJ databases">
        <title>Luteimonas endophyticus RD2P54.</title>
        <authorList>
            <person name="Sun J.-Q."/>
        </authorList>
    </citation>
    <scope>NUCLEOTIDE SEQUENCE [LARGE SCALE GENOMIC DNA]</scope>
    <source>
        <strain evidence="6 7">RD2P54</strain>
    </source>
</reference>
<dbReference type="Pfam" id="PF12833">
    <property type="entry name" value="HTH_18"/>
    <property type="match status" value="1"/>
</dbReference>
<keyword evidence="3" id="KW-0804">Transcription</keyword>
<dbReference type="InterPro" id="IPR018060">
    <property type="entry name" value="HTH_AraC"/>
</dbReference>